<protein>
    <recommendedName>
        <fullName evidence="3">SOS response associated peptidase (SRAP)</fullName>
    </recommendedName>
</protein>
<dbReference type="RefSeq" id="WP_176430361.1">
    <property type="nucleotide sequence ID" value="NZ_FZNM01000016.1"/>
</dbReference>
<dbReference type="AlphaFoldDB" id="A0A238YAD2"/>
<proteinExistence type="predicted"/>
<dbReference type="InterPro" id="IPR036590">
    <property type="entry name" value="SRAP-like"/>
</dbReference>
<gene>
    <name evidence="1" type="ORF">SAMN06265378_11654</name>
</gene>
<dbReference type="Proteomes" id="UP000198409">
    <property type="component" value="Unassembled WGS sequence"/>
</dbReference>
<dbReference type="Gene3D" id="3.90.1680.20">
    <property type="match status" value="1"/>
</dbReference>
<evidence type="ECO:0000313" key="1">
    <source>
        <dbReference type="EMBL" id="SNR68195.1"/>
    </source>
</evidence>
<accession>A0A238YAD2</accession>
<evidence type="ECO:0000313" key="2">
    <source>
        <dbReference type="Proteomes" id="UP000198409"/>
    </source>
</evidence>
<name>A0A238YAD2_9RHOB</name>
<evidence type="ECO:0008006" key="3">
    <source>
        <dbReference type="Google" id="ProtNLM"/>
    </source>
</evidence>
<dbReference type="EMBL" id="FZNM01000016">
    <property type="protein sequence ID" value="SNR68195.1"/>
    <property type="molecule type" value="Genomic_DNA"/>
</dbReference>
<organism evidence="1 2">
    <name type="scientific">Paracoccus sediminis</name>
    <dbReference type="NCBI Taxonomy" id="1214787"/>
    <lineage>
        <taxon>Bacteria</taxon>
        <taxon>Pseudomonadati</taxon>
        <taxon>Pseudomonadota</taxon>
        <taxon>Alphaproteobacteria</taxon>
        <taxon>Rhodobacterales</taxon>
        <taxon>Paracoccaceae</taxon>
        <taxon>Paracoccus</taxon>
    </lineage>
</organism>
<sequence>MCNLYNLSTNQQAIRDLARVMQDILGNLKPSLDVYPDRAAPVVRNTPEWRELARLA</sequence>
<reference evidence="2" key="1">
    <citation type="submission" date="2017-06" db="EMBL/GenBank/DDBJ databases">
        <authorList>
            <person name="Varghese N."/>
            <person name="Submissions S."/>
        </authorList>
    </citation>
    <scope>NUCLEOTIDE SEQUENCE [LARGE SCALE GENOMIC DNA]</scope>
    <source>
        <strain evidence="2">DSM 26170</strain>
    </source>
</reference>
<dbReference type="SUPFAM" id="SSF143081">
    <property type="entry name" value="BB1717-like"/>
    <property type="match status" value="1"/>
</dbReference>